<dbReference type="Pfam" id="PF08501">
    <property type="entry name" value="Shikimate_dh_N"/>
    <property type="match status" value="1"/>
</dbReference>
<dbReference type="GO" id="GO:0050661">
    <property type="term" value="F:NADP binding"/>
    <property type="evidence" value="ECO:0007669"/>
    <property type="project" value="InterPro"/>
</dbReference>
<dbReference type="NCBIfam" id="NF001310">
    <property type="entry name" value="PRK00258.1-2"/>
    <property type="match status" value="1"/>
</dbReference>
<dbReference type="GO" id="GO:0008652">
    <property type="term" value="P:amino acid biosynthetic process"/>
    <property type="evidence" value="ECO:0007669"/>
    <property type="project" value="UniProtKB-KW"/>
</dbReference>
<keyword evidence="2" id="KW-0028">Amino-acid biosynthesis</keyword>
<feature type="domain" description="Shikimate dehydrogenase substrate binding N-terminal" evidence="7">
    <location>
        <begin position="6"/>
        <end position="88"/>
    </location>
</feature>
<dbReference type="SUPFAM" id="SSF53223">
    <property type="entry name" value="Aminoacid dehydrogenase-like, N-terminal domain"/>
    <property type="match status" value="1"/>
</dbReference>
<dbReference type="InterPro" id="IPR011342">
    <property type="entry name" value="Shikimate_DH"/>
</dbReference>
<keyword evidence="5" id="KW-0057">Aromatic amino acid biosynthesis</keyword>
<dbReference type="SUPFAM" id="SSF51735">
    <property type="entry name" value="NAD(P)-binding Rossmann-fold domains"/>
    <property type="match status" value="1"/>
</dbReference>
<dbReference type="PANTHER" id="PTHR21089:SF1">
    <property type="entry name" value="BIFUNCTIONAL 3-DEHYDROQUINATE DEHYDRATASE_SHIKIMATE DEHYDROGENASE, CHLOROPLASTIC"/>
    <property type="match status" value="1"/>
</dbReference>
<dbReference type="InterPro" id="IPR046346">
    <property type="entry name" value="Aminoacid_DH-like_N_sf"/>
</dbReference>
<dbReference type="InterPro" id="IPR006151">
    <property type="entry name" value="Shikm_DH/Glu-tRNA_Rdtase"/>
</dbReference>
<evidence type="ECO:0000259" key="7">
    <source>
        <dbReference type="Pfam" id="PF08501"/>
    </source>
</evidence>
<dbReference type="UniPathway" id="UPA00053">
    <property type="reaction ID" value="UER00087"/>
</dbReference>
<dbReference type="GO" id="GO:0019632">
    <property type="term" value="P:shikimate metabolic process"/>
    <property type="evidence" value="ECO:0007669"/>
    <property type="project" value="InterPro"/>
</dbReference>
<evidence type="ECO:0000313" key="9">
    <source>
        <dbReference type="EMBL" id="SUZ76934.1"/>
    </source>
</evidence>
<dbReference type="NCBIfam" id="TIGR00507">
    <property type="entry name" value="aroE"/>
    <property type="match status" value="1"/>
</dbReference>
<evidence type="ECO:0000256" key="3">
    <source>
        <dbReference type="ARBA" id="ARBA00022857"/>
    </source>
</evidence>
<dbReference type="FunFam" id="3.40.50.10860:FF:000006">
    <property type="entry name" value="Shikimate dehydrogenase (NADP(+))"/>
    <property type="match status" value="1"/>
</dbReference>
<evidence type="ECO:0000256" key="5">
    <source>
        <dbReference type="ARBA" id="ARBA00023141"/>
    </source>
</evidence>
<proteinExistence type="inferred from homology"/>
<dbReference type="GO" id="GO:0005829">
    <property type="term" value="C:cytosol"/>
    <property type="evidence" value="ECO:0007669"/>
    <property type="project" value="TreeGrafter"/>
</dbReference>
<sequence>VSLYNVVGNPVAHSKSPYIHQLFAAQTGEDVEYRAVKVEADNFDNFVKEFFIDKGAGLNITLPFKEAAYRLAERHGEHAALAKSVNTLYLDDAGTLCGENTDGIGLVRDIQDNNGFSIPERRVLLLGAGGAARGALSELINYQPSSIVLLNRTLSKARQLKEEFGGLAEVESFCYENFSATGFDLIINATSLSLSGELPPLNRNALQPGCCCYDMMYGVEATVFVRWAKGNGVVLALDGLGMLVEQAAESFSIWRGKKPDTGPVISILREQLKTE</sequence>
<evidence type="ECO:0000256" key="4">
    <source>
        <dbReference type="ARBA" id="ARBA00023002"/>
    </source>
</evidence>
<dbReference type="GO" id="GO:0009073">
    <property type="term" value="P:aromatic amino acid family biosynthetic process"/>
    <property type="evidence" value="ECO:0007669"/>
    <property type="project" value="UniProtKB-KW"/>
</dbReference>
<dbReference type="PANTHER" id="PTHR21089">
    <property type="entry name" value="SHIKIMATE DEHYDROGENASE"/>
    <property type="match status" value="1"/>
</dbReference>
<dbReference type="Gene3D" id="3.40.50.720">
    <property type="entry name" value="NAD(P)-binding Rossmann-like Domain"/>
    <property type="match status" value="1"/>
</dbReference>
<dbReference type="EC" id="1.1.1.25" evidence="1"/>
<protein>
    <recommendedName>
        <fullName evidence="1">shikimate dehydrogenase (NADP(+))</fullName>
        <ecNumber evidence="1">1.1.1.25</ecNumber>
    </recommendedName>
</protein>
<dbReference type="InterPro" id="IPR041121">
    <property type="entry name" value="SDH_C"/>
</dbReference>
<evidence type="ECO:0000259" key="8">
    <source>
        <dbReference type="Pfam" id="PF18317"/>
    </source>
</evidence>
<accession>A0A381QDH8</accession>
<dbReference type="AlphaFoldDB" id="A0A381QDH8"/>
<dbReference type="Pfam" id="PF18317">
    <property type="entry name" value="SDH_C"/>
    <property type="match status" value="1"/>
</dbReference>
<dbReference type="Gene3D" id="3.40.50.10860">
    <property type="entry name" value="Leucine Dehydrogenase, chain A, domain 1"/>
    <property type="match status" value="1"/>
</dbReference>
<dbReference type="HAMAP" id="MF_00222">
    <property type="entry name" value="Shikimate_DH_AroE"/>
    <property type="match status" value="1"/>
</dbReference>
<keyword evidence="4" id="KW-0560">Oxidoreductase</keyword>
<name>A0A381QDH8_9ZZZZ</name>
<keyword evidence="3" id="KW-0521">NADP</keyword>
<reference evidence="9" key="1">
    <citation type="submission" date="2018-05" db="EMBL/GenBank/DDBJ databases">
        <authorList>
            <person name="Lanie J.A."/>
            <person name="Ng W.-L."/>
            <person name="Kazmierczak K.M."/>
            <person name="Andrzejewski T.M."/>
            <person name="Davidsen T.M."/>
            <person name="Wayne K.J."/>
            <person name="Tettelin H."/>
            <person name="Glass J.I."/>
            <person name="Rusch D."/>
            <person name="Podicherti R."/>
            <person name="Tsui H.-C.T."/>
            <person name="Winkler M.E."/>
        </authorList>
    </citation>
    <scope>NUCLEOTIDE SEQUENCE</scope>
</reference>
<dbReference type="GO" id="GO:0004764">
    <property type="term" value="F:shikimate 3-dehydrogenase (NADP+) activity"/>
    <property type="evidence" value="ECO:0007669"/>
    <property type="project" value="UniProtKB-EC"/>
</dbReference>
<evidence type="ECO:0000259" key="6">
    <source>
        <dbReference type="Pfam" id="PF01488"/>
    </source>
</evidence>
<dbReference type="GO" id="GO:0009423">
    <property type="term" value="P:chorismate biosynthetic process"/>
    <property type="evidence" value="ECO:0007669"/>
    <property type="project" value="UniProtKB-UniPathway"/>
</dbReference>
<organism evidence="9">
    <name type="scientific">marine metagenome</name>
    <dbReference type="NCBI Taxonomy" id="408172"/>
    <lineage>
        <taxon>unclassified sequences</taxon>
        <taxon>metagenomes</taxon>
        <taxon>ecological metagenomes</taxon>
    </lineage>
</organism>
<feature type="non-terminal residue" evidence="9">
    <location>
        <position position="1"/>
    </location>
</feature>
<feature type="domain" description="Quinate/shikimate 5-dehydrogenase/glutamyl-tRNA reductase" evidence="6">
    <location>
        <begin position="117"/>
        <end position="191"/>
    </location>
</feature>
<dbReference type="Pfam" id="PF01488">
    <property type="entry name" value="Shikimate_DH"/>
    <property type="match status" value="1"/>
</dbReference>
<evidence type="ECO:0000256" key="1">
    <source>
        <dbReference type="ARBA" id="ARBA00012962"/>
    </source>
</evidence>
<dbReference type="InterPro" id="IPR013708">
    <property type="entry name" value="Shikimate_DH-bd_N"/>
</dbReference>
<dbReference type="InterPro" id="IPR022893">
    <property type="entry name" value="Shikimate_DH_fam"/>
</dbReference>
<gene>
    <name evidence="9" type="ORF">METZ01_LOCUS29788</name>
</gene>
<dbReference type="CDD" id="cd01065">
    <property type="entry name" value="NAD_bind_Shikimate_DH"/>
    <property type="match status" value="1"/>
</dbReference>
<dbReference type="EMBL" id="UINC01001296">
    <property type="protein sequence ID" value="SUZ76934.1"/>
    <property type="molecule type" value="Genomic_DNA"/>
</dbReference>
<feature type="domain" description="SDH C-terminal" evidence="8">
    <location>
        <begin position="239"/>
        <end position="266"/>
    </location>
</feature>
<evidence type="ECO:0000256" key="2">
    <source>
        <dbReference type="ARBA" id="ARBA00022605"/>
    </source>
</evidence>
<dbReference type="InterPro" id="IPR036291">
    <property type="entry name" value="NAD(P)-bd_dom_sf"/>
</dbReference>